<feature type="domain" description="Thioredoxin" evidence="2">
    <location>
        <begin position="65"/>
        <end position="204"/>
    </location>
</feature>
<sequence>MKHIKKIIILLIVVLTCVGAYQVYNMNNKKLNDDRNAKVETNNEYNNKQNEQSKTSESESKEEKDKKYPKAPEFTLTDLKDKKVSLSDYKGKYVMINFWATWCSACKSELPDLEKFYKANKNNKDFKLLTIDVGESKDAVEKFMKENKYNFHVLLDKNTEVSYNYTATALPTTVLIDKEGYIKKIIMGAMNENSMNSYKEMLINNEFK</sequence>
<dbReference type="Pfam" id="PF00578">
    <property type="entry name" value="AhpC-TSA"/>
    <property type="match status" value="1"/>
</dbReference>
<dbReference type="CDD" id="cd02966">
    <property type="entry name" value="TlpA_like_family"/>
    <property type="match status" value="1"/>
</dbReference>
<keyword evidence="4" id="KW-1185">Reference proteome</keyword>
<dbReference type="Proteomes" id="UP001228504">
    <property type="component" value="Unassembled WGS sequence"/>
</dbReference>
<feature type="compositionally biased region" description="Basic and acidic residues" evidence="1">
    <location>
        <begin position="54"/>
        <end position="69"/>
    </location>
</feature>
<dbReference type="EMBL" id="JAUSUF010000002">
    <property type="protein sequence ID" value="MDQ0149324.1"/>
    <property type="molecule type" value="Genomic_DNA"/>
</dbReference>
<proteinExistence type="predicted"/>
<dbReference type="RefSeq" id="WP_307484608.1">
    <property type="nucleotide sequence ID" value="NZ_JAUSUF010000002.1"/>
</dbReference>
<dbReference type="InterPro" id="IPR000866">
    <property type="entry name" value="AhpC/TSA"/>
</dbReference>
<protein>
    <submittedName>
        <fullName evidence="3">Thiol-disulfide isomerase/thioredoxin</fullName>
    </submittedName>
</protein>
<dbReference type="InterPro" id="IPR036249">
    <property type="entry name" value="Thioredoxin-like_sf"/>
</dbReference>
<evidence type="ECO:0000313" key="4">
    <source>
        <dbReference type="Proteomes" id="UP001228504"/>
    </source>
</evidence>
<feature type="region of interest" description="Disordered" evidence="1">
    <location>
        <begin position="41"/>
        <end position="69"/>
    </location>
</feature>
<dbReference type="Gene3D" id="3.40.30.10">
    <property type="entry name" value="Glutaredoxin"/>
    <property type="match status" value="1"/>
</dbReference>
<gene>
    <name evidence="3" type="ORF">J2S18_001254</name>
</gene>
<evidence type="ECO:0000256" key="1">
    <source>
        <dbReference type="SAM" id="MobiDB-lite"/>
    </source>
</evidence>
<dbReference type="InterPro" id="IPR013766">
    <property type="entry name" value="Thioredoxin_domain"/>
</dbReference>
<accession>A0ABT9USQ3</accession>
<evidence type="ECO:0000313" key="3">
    <source>
        <dbReference type="EMBL" id="MDQ0149324.1"/>
    </source>
</evidence>
<feature type="compositionally biased region" description="Polar residues" evidence="1">
    <location>
        <begin position="41"/>
        <end position="50"/>
    </location>
</feature>
<name>A0ABT9USQ3_9FIRM</name>
<evidence type="ECO:0000259" key="2">
    <source>
        <dbReference type="PROSITE" id="PS51352"/>
    </source>
</evidence>
<organism evidence="3 4">
    <name type="scientific">Eubacterium multiforme</name>
    <dbReference type="NCBI Taxonomy" id="83339"/>
    <lineage>
        <taxon>Bacteria</taxon>
        <taxon>Bacillati</taxon>
        <taxon>Bacillota</taxon>
        <taxon>Clostridia</taxon>
        <taxon>Eubacteriales</taxon>
        <taxon>Eubacteriaceae</taxon>
        <taxon>Eubacterium</taxon>
    </lineage>
</organism>
<comment type="caution">
    <text evidence="3">The sequence shown here is derived from an EMBL/GenBank/DDBJ whole genome shotgun (WGS) entry which is preliminary data.</text>
</comment>
<dbReference type="SUPFAM" id="SSF52833">
    <property type="entry name" value="Thioredoxin-like"/>
    <property type="match status" value="1"/>
</dbReference>
<dbReference type="PROSITE" id="PS51352">
    <property type="entry name" value="THIOREDOXIN_2"/>
    <property type="match status" value="1"/>
</dbReference>
<dbReference type="PANTHER" id="PTHR42852">
    <property type="entry name" value="THIOL:DISULFIDE INTERCHANGE PROTEIN DSBE"/>
    <property type="match status" value="1"/>
</dbReference>
<keyword evidence="3" id="KW-0413">Isomerase</keyword>
<reference evidence="3 4" key="1">
    <citation type="submission" date="2023-07" db="EMBL/GenBank/DDBJ databases">
        <title>Genomic Encyclopedia of Type Strains, Phase IV (KMG-IV): sequencing the most valuable type-strain genomes for metagenomic binning, comparative biology and taxonomic classification.</title>
        <authorList>
            <person name="Goeker M."/>
        </authorList>
    </citation>
    <scope>NUCLEOTIDE SEQUENCE [LARGE SCALE GENOMIC DNA]</scope>
    <source>
        <strain evidence="3 4">DSM 20694</strain>
    </source>
</reference>
<dbReference type="GO" id="GO:0016853">
    <property type="term" value="F:isomerase activity"/>
    <property type="evidence" value="ECO:0007669"/>
    <property type="project" value="UniProtKB-KW"/>
</dbReference>
<dbReference type="InterPro" id="IPR050553">
    <property type="entry name" value="Thioredoxin_ResA/DsbE_sf"/>
</dbReference>
<dbReference type="PANTHER" id="PTHR42852:SF1">
    <property type="entry name" value="THIOREDOXIN-LIKE PROTEIN YNEN"/>
    <property type="match status" value="1"/>
</dbReference>